<evidence type="ECO:0000259" key="2">
    <source>
        <dbReference type="Pfam" id="PF23082"/>
    </source>
</evidence>
<evidence type="ECO:0000313" key="3">
    <source>
        <dbReference type="EMBL" id="KAF6336990.1"/>
    </source>
</evidence>
<organism evidence="3 4">
    <name type="scientific">Myotis myotis</name>
    <name type="common">Greater mouse-eared bat</name>
    <name type="synonym">Vespertilio myotis</name>
    <dbReference type="NCBI Taxonomy" id="51298"/>
    <lineage>
        <taxon>Eukaryota</taxon>
        <taxon>Metazoa</taxon>
        <taxon>Chordata</taxon>
        <taxon>Craniata</taxon>
        <taxon>Vertebrata</taxon>
        <taxon>Euteleostomi</taxon>
        <taxon>Mammalia</taxon>
        <taxon>Eutheria</taxon>
        <taxon>Laurasiatheria</taxon>
        <taxon>Chiroptera</taxon>
        <taxon>Yangochiroptera</taxon>
        <taxon>Vespertilionidae</taxon>
        <taxon>Myotis</taxon>
    </lineage>
</organism>
<dbReference type="InterPro" id="IPR001005">
    <property type="entry name" value="SANT/Myb"/>
</dbReference>
<dbReference type="VEuPathDB" id="HostDB:GeneID_118666029"/>
<dbReference type="Proteomes" id="UP000527355">
    <property type="component" value="Unassembled WGS sequence"/>
</dbReference>
<feature type="compositionally biased region" description="Basic and acidic residues" evidence="1">
    <location>
        <begin position="16"/>
        <end position="35"/>
    </location>
</feature>
<dbReference type="Gene3D" id="1.10.10.60">
    <property type="entry name" value="Homeodomain-like"/>
    <property type="match status" value="1"/>
</dbReference>
<dbReference type="Pfam" id="PF23082">
    <property type="entry name" value="Myb_DNA-binding_2"/>
    <property type="match status" value="1"/>
</dbReference>
<dbReference type="AlphaFoldDB" id="A0A7J7WIE8"/>
<accession>A0A7J7WIE8</accession>
<sequence>MKHIIYKRSRKGCSGKTEEINEQSRKEKEEAEARMRQAATNAEKSAGGGGNDSKNCSEDGLQLLIKDVSLFPAGTNSRWEVIANYMNIHSSSGVKRTAKDVISKAKSLQKLDPHQKDDIKKRLLINLKKNTE</sequence>
<comment type="caution">
    <text evidence="3">The sequence shown here is derived from an EMBL/GenBank/DDBJ whole genome shotgun (WGS) entry which is preliminary data.</text>
</comment>
<keyword evidence="4" id="KW-1185">Reference proteome</keyword>
<evidence type="ECO:0000256" key="1">
    <source>
        <dbReference type="SAM" id="MobiDB-lite"/>
    </source>
</evidence>
<feature type="region of interest" description="Disordered" evidence="1">
    <location>
        <begin position="1"/>
        <end position="56"/>
    </location>
</feature>
<feature type="domain" description="Myb-like" evidence="2">
    <location>
        <begin position="57"/>
        <end position="122"/>
    </location>
</feature>
<proteinExistence type="predicted"/>
<gene>
    <name evidence="3" type="ORF">mMyoMyo1_012172</name>
</gene>
<dbReference type="EMBL" id="JABWUV010000008">
    <property type="protein sequence ID" value="KAF6336990.1"/>
    <property type="molecule type" value="Genomic_DNA"/>
</dbReference>
<protein>
    <recommendedName>
        <fullName evidence="2">Myb-like domain-containing protein</fullName>
    </recommendedName>
</protein>
<name>A0A7J7WIE8_MYOMY</name>
<reference evidence="3 4" key="1">
    <citation type="journal article" date="2020" name="Nature">
        <title>Six reference-quality genomes reveal evolution of bat adaptations.</title>
        <authorList>
            <person name="Jebb D."/>
            <person name="Huang Z."/>
            <person name="Pippel M."/>
            <person name="Hughes G.M."/>
            <person name="Lavrichenko K."/>
            <person name="Devanna P."/>
            <person name="Winkler S."/>
            <person name="Jermiin L.S."/>
            <person name="Skirmuntt E.C."/>
            <person name="Katzourakis A."/>
            <person name="Burkitt-Gray L."/>
            <person name="Ray D.A."/>
            <person name="Sullivan K.A.M."/>
            <person name="Roscito J.G."/>
            <person name="Kirilenko B.M."/>
            <person name="Davalos L.M."/>
            <person name="Corthals A.P."/>
            <person name="Power M.L."/>
            <person name="Jones G."/>
            <person name="Ransome R.D."/>
            <person name="Dechmann D.K.N."/>
            <person name="Locatelli A.G."/>
            <person name="Puechmaille S.J."/>
            <person name="Fedrigo O."/>
            <person name="Jarvis E.D."/>
            <person name="Hiller M."/>
            <person name="Vernes S.C."/>
            <person name="Myers E.W."/>
            <person name="Teeling E.C."/>
        </authorList>
    </citation>
    <scope>NUCLEOTIDE SEQUENCE [LARGE SCALE GENOMIC DNA]</scope>
    <source>
        <strain evidence="3">MMyoMyo1</strain>
        <tissue evidence="3">Flight muscle</tissue>
    </source>
</reference>
<evidence type="ECO:0000313" key="4">
    <source>
        <dbReference type="Proteomes" id="UP000527355"/>
    </source>
</evidence>
<feature type="compositionally biased region" description="Basic residues" evidence="1">
    <location>
        <begin position="1"/>
        <end position="13"/>
    </location>
</feature>